<dbReference type="PANTHER" id="PTHR31711:SF1">
    <property type="entry name" value="ARGININE AND GLUTAMATE-RICH PROTEIN 1"/>
    <property type="match status" value="1"/>
</dbReference>
<gene>
    <name evidence="2" type="ORF">OVA965_LOCUS23209</name>
    <name evidence="3" type="ORF">TMI583_LOCUS23926</name>
</gene>
<feature type="compositionally biased region" description="Basic residues" evidence="1">
    <location>
        <begin position="1"/>
        <end position="21"/>
    </location>
</feature>
<dbReference type="EMBL" id="CAJNOK010013417">
    <property type="protein sequence ID" value="CAF1184095.1"/>
    <property type="molecule type" value="Genomic_DNA"/>
</dbReference>
<evidence type="ECO:0000313" key="3">
    <source>
        <dbReference type="EMBL" id="CAF3995264.1"/>
    </source>
</evidence>
<dbReference type="Pfam" id="PF15346">
    <property type="entry name" value="ARGLU"/>
    <property type="match status" value="1"/>
</dbReference>
<protein>
    <recommendedName>
        <fullName evidence="5">Arginine and glutamate-rich protein 1</fullName>
    </recommendedName>
</protein>
<organism evidence="3 4">
    <name type="scientific">Didymodactylos carnosus</name>
    <dbReference type="NCBI Taxonomy" id="1234261"/>
    <lineage>
        <taxon>Eukaryota</taxon>
        <taxon>Metazoa</taxon>
        <taxon>Spiralia</taxon>
        <taxon>Gnathifera</taxon>
        <taxon>Rotifera</taxon>
        <taxon>Eurotatoria</taxon>
        <taxon>Bdelloidea</taxon>
        <taxon>Philodinida</taxon>
        <taxon>Philodinidae</taxon>
        <taxon>Didymodactylos</taxon>
    </lineage>
</organism>
<dbReference type="AlphaFoldDB" id="A0A8S2NF34"/>
<dbReference type="GO" id="GO:0005654">
    <property type="term" value="C:nucleoplasm"/>
    <property type="evidence" value="ECO:0007669"/>
    <property type="project" value="TreeGrafter"/>
</dbReference>
<sequence length="175" mass="20997">MGRSHSRSRSRSKKHKKHKSSRSKDRDKKLKRSRRHSSSASSHEGLTDGIRNNRISVSGNDLTARKKAEVERLAELERQRMQLLRQKEAREQMIQTEVERRCKELVDIRVKDELERRKDEIESEVKRRVDIIKKHLEKHMLVELEKRKDEEMKKLITKENRMPYAVISRLYISFV</sequence>
<evidence type="ECO:0008006" key="5">
    <source>
        <dbReference type="Google" id="ProtNLM"/>
    </source>
</evidence>
<feature type="region of interest" description="Disordered" evidence="1">
    <location>
        <begin position="1"/>
        <end position="67"/>
    </location>
</feature>
<dbReference type="Proteomes" id="UP000677228">
    <property type="component" value="Unassembled WGS sequence"/>
</dbReference>
<reference evidence="3" key="1">
    <citation type="submission" date="2021-02" db="EMBL/GenBank/DDBJ databases">
        <authorList>
            <person name="Nowell W R."/>
        </authorList>
    </citation>
    <scope>NUCLEOTIDE SEQUENCE</scope>
</reference>
<dbReference type="GO" id="GO:0045296">
    <property type="term" value="F:cadherin binding"/>
    <property type="evidence" value="ECO:0007669"/>
    <property type="project" value="TreeGrafter"/>
</dbReference>
<dbReference type="PANTHER" id="PTHR31711">
    <property type="entry name" value="ARGININE AND GLUTAMATE-RICH PROTEIN 1"/>
    <property type="match status" value="1"/>
</dbReference>
<dbReference type="Proteomes" id="UP000682733">
    <property type="component" value="Unassembled WGS sequence"/>
</dbReference>
<name>A0A8S2NF34_9BILA</name>
<dbReference type="GO" id="GO:0005739">
    <property type="term" value="C:mitochondrion"/>
    <property type="evidence" value="ECO:0007669"/>
    <property type="project" value="TreeGrafter"/>
</dbReference>
<evidence type="ECO:0000313" key="4">
    <source>
        <dbReference type="Proteomes" id="UP000682733"/>
    </source>
</evidence>
<comment type="caution">
    <text evidence="3">The sequence shown here is derived from an EMBL/GenBank/DDBJ whole genome shotgun (WGS) entry which is preliminary data.</text>
</comment>
<dbReference type="InterPro" id="IPR033371">
    <property type="entry name" value="ARGLU1"/>
</dbReference>
<evidence type="ECO:0000313" key="2">
    <source>
        <dbReference type="EMBL" id="CAF1184095.1"/>
    </source>
</evidence>
<accession>A0A8S2NF34</accession>
<evidence type="ECO:0000256" key="1">
    <source>
        <dbReference type="SAM" id="MobiDB-lite"/>
    </source>
</evidence>
<dbReference type="EMBL" id="CAJOBA010034945">
    <property type="protein sequence ID" value="CAF3995264.1"/>
    <property type="molecule type" value="Genomic_DNA"/>
</dbReference>
<proteinExistence type="predicted"/>